<dbReference type="Proteomes" id="UP000308652">
    <property type="component" value="Unassembled WGS sequence"/>
</dbReference>
<name>A0A5C3LFN1_9AGAR</name>
<organism evidence="1 2">
    <name type="scientific">Crucibulum laeve</name>
    <dbReference type="NCBI Taxonomy" id="68775"/>
    <lineage>
        <taxon>Eukaryota</taxon>
        <taxon>Fungi</taxon>
        <taxon>Dikarya</taxon>
        <taxon>Basidiomycota</taxon>
        <taxon>Agaricomycotina</taxon>
        <taxon>Agaricomycetes</taxon>
        <taxon>Agaricomycetidae</taxon>
        <taxon>Agaricales</taxon>
        <taxon>Agaricineae</taxon>
        <taxon>Nidulariaceae</taxon>
        <taxon>Crucibulum</taxon>
    </lineage>
</organism>
<sequence length="76" mass="8933">MWNNIREEGCTVRGSGLRRVKAKLENLHPDDDAQVMCKSTPFDFRGEHFEGPMSCAKSWGRSQMFGYWYIRDDKCR</sequence>
<proteinExistence type="predicted"/>
<reference evidence="1 2" key="1">
    <citation type="journal article" date="2019" name="Nat. Ecol. Evol.">
        <title>Megaphylogeny resolves global patterns of mushroom evolution.</title>
        <authorList>
            <person name="Varga T."/>
            <person name="Krizsan K."/>
            <person name="Foldi C."/>
            <person name="Dima B."/>
            <person name="Sanchez-Garcia M."/>
            <person name="Sanchez-Ramirez S."/>
            <person name="Szollosi G.J."/>
            <person name="Szarkandi J.G."/>
            <person name="Papp V."/>
            <person name="Albert L."/>
            <person name="Andreopoulos W."/>
            <person name="Angelini C."/>
            <person name="Antonin V."/>
            <person name="Barry K.W."/>
            <person name="Bougher N.L."/>
            <person name="Buchanan P."/>
            <person name="Buyck B."/>
            <person name="Bense V."/>
            <person name="Catcheside P."/>
            <person name="Chovatia M."/>
            <person name="Cooper J."/>
            <person name="Damon W."/>
            <person name="Desjardin D."/>
            <person name="Finy P."/>
            <person name="Geml J."/>
            <person name="Haridas S."/>
            <person name="Hughes K."/>
            <person name="Justo A."/>
            <person name="Karasinski D."/>
            <person name="Kautmanova I."/>
            <person name="Kiss B."/>
            <person name="Kocsube S."/>
            <person name="Kotiranta H."/>
            <person name="LaButti K.M."/>
            <person name="Lechner B.E."/>
            <person name="Liimatainen K."/>
            <person name="Lipzen A."/>
            <person name="Lukacs Z."/>
            <person name="Mihaltcheva S."/>
            <person name="Morgado L.N."/>
            <person name="Niskanen T."/>
            <person name="Noordeloos M.E."/>
            <person name="Ohm R.A."/>
            <person name="Ortiz-Santana B."/>
            <person name="Ovrebo C."/>
            <person name="Racz N."/>
            <person name="Riley R."/>
            <person name="Savchenko A."/>
            <person name="Shiryaev A."/>
            <person name="Soop K."/>
            <person name="Spirin V."/>
            <person name="Szebenyi C."/>
            <person name="Tomsovsky M."/>
            <person name="Tulloss R.E."/>
            <person name="Uehling J."/>
            <person name="Grigoriev I.V."/>
            <person name="Vagvolgyi C."/>
            <person name="Papp T."/>
            <person name="Martin F.M."/>
            <person name="Miettinen O."/>
            <person name="Hibbett D.S."/>
            <person name="Nagy L.G."/>
        </authorList>
    </citation>
    <scope>NUCLEOTIDE SEQUENCE [LARGE SCALE GENOMIC DNA]</scope>
    <source>
        <strain evidence="1 2">CBS 166.37</strain>
    </source>
</reference>
<dbReference type="AlphaFoldDB" id="A0A5C3LFN1"/>
<accession>A0A5C3LFN1</accession>
<evidence type="ECO:0000313" key="2">
    <source>
        <dbReference type="Proteomes" id="UP000308652"/>
    </source>
</evidence>
<protein>
    <submittedName>
        <fullName evidence="1">Uncharacterized protein</fullName>
    </submittedName>
</protein>
<evidence type="ECO:0000313" key="1">
    <source>
        <dbReference type="EMBL" id="TFK31687.1"/>
    </source>
</evidence>
<dbReference type="OrthoDB" id="3153758at2759"/>
<gene>
    <name evidence="1" type="ORF">BDQ12DRAFT_103977</name>
</gene>
<keyword evidence="2" id="KW-1185">Reference proteome</keyword>
<dbReference type="EMBL" id="ML213719">
    <property type="protein sequence ID" value="TFK31687.1"/>
    <property type="molecule type" value="Genomic_DNA"/>
</dbReference>
<dbReference type="STRING" id="68775.A0A5C3LFN1"/>